<dbReference type="Pfam" id="PF00532">
    <property type="entry name" value="Peripla_BP_1"/>
    <property type="match status" value="1"/>
</dbReference>
<dbReference type="EMBL" id="JAKLTR010000018">
    <property type="protein sequence ID" value="MCG2617179.1"/>
    <property type="molecule type" value="Genomic_DNA"/>
</dbReference>
<dbReference type="CDD" id="cd01392">
    <property type="entry name" value="HTH_LacI"/>
    <property type="match status" value="1"/>
</dbReference>
<dbReference type="Proteomes" id="UP001165367">
    <property type="component" value="Unassembled WGS sequence"/>
</dbReference>
<dbReference type="PANTHER" id="PTHR30146">
    <property type="entry name" value="LACI-RELATED TRANSCRIPTIONAL REPRESSOR"/>
    <property type="match status" value="1"/>
</dbReference>
<evidence type="ECO:0000256" key="3">
    <source>
        <dbReference type="ARBA" id="ARBA00023163"/>
    </source>
</evidence>
<dbReference type="SUPFAM" id="SSF53822">
    <property type="entry name" value="Periplasmic binding protein-like I"/>
    <property type="match status" value="1"/>
</dbReference>
<dbReference type="SMART" id="SM00354">
    <property type="entry name" value="HTH_LACI"/>
    <property type="match status" value="1"/>
</dbReference>
<dbReference type="InterPro" id="IPR001387">
    <property type="entry name" value="Cro/C1-type_HTH"/>
</dbReference>
<dbReference type="SUPFAM" id="SSF47413">
    <property type="entry name" value="lambda repressor-like DNA-binding domains"/>
    <property type="match status" value="1"/>
</dbReference>
<dbReference type="InterPro" id="IPR028082">
    <property type="entry name" value="Peripla_BP_I"/>
</dbReference>
<evidence type="ECO:0000259" key="5">
    <source>
        <dbReference type="PROSITE" id="PS50943"/>
    </source>
</evidence>
<reference evidence="6" key="1">
    <citation type="submission" date="2022-01" db="EMBL/GenBank/DDBJ databases">
        <authorList>
            <person name="Jo J.-H."/>
            <person name="Im W.-T."/>
        </authorList>
    </citation>
    <scope>NUCLEOTIDE SEQUENCE</scope>
    <source>
        <strain evidence="6">NA20</strain>
    </source>
</reference>
<dbReference type="RefSeq" id="WP_237875716.1">
    <property type="nucleotide sequence ID" value="NZ_JAKLTR010000018.1"/>
</dbReference>
<keyword evidence="7" id="KW-1185">Reference proteome</keyword>
<dbReference type="InterPro" id="IPR000843">
    <property type="entry name" value="HTH_LacI"/>
</dbReference>
<organism evidence="6 7">
    <name type="scientific">Terrimonas ginsenosidimutans</name>
    <dbReference type="NCBI Taxonomy" id="2908004"/>
    <lineage>
        <taxon>Bacteria</taxon>
        <taxon>Pseudomonadati</taxon>
        <taxon>Bacteroidota</taxon>
        <taxon>Chitinophagia</taxon>
        <taxon>Chitinophagales</taxon>
        <taxon>Chitinophagaceae</taxon>
        <taxon>Terrimonas</taxon>
    </lineage>
</organism>
<dbReference type="Pfam" id="PF00356">
    <property type="entry name" value="LacI"/>
    <property type="match status" value="1"/>
</dbReference>
<evidence type="ECO:0000256" key="1">
    <source>
        <dbReference type="ARBA" id="ARBA00023015"/>
    </source>
</evidence>
<dbReference type="InterPro" id="IPR001761">
    <property type="entry name" value="Peripla_BP/Lac1_sug-bd_dom"/>
</dbReference>
<evidence type="ECO:0000313" key="6">
    <source>
        <dbReference type="EMBL" id="MCG2617179.1"/>
    </source>
</evidence>
<comment type="caution">
    <text evidence="6">The sequence shown here is derived from an EMBL/GenBank/DDBJ whole genome shotgun (WGS) entry which is preliminary data.</text>
</comment>
<evidence type="ECO:0000259" key="4">
    <source>
        <dbReference type="PROSITE" id="PS50932"/>
    </source>
</evidence>
<dbReference type="InterPro" id="IPR010982">
    <property type="entry name" value="Lambda_DNA-bd_dom_sf"/>
</dbReference>
<dbReference type="Gene3D" id="3.40.50.2300">
    <property type="match status" value="2"/>
</dbReference>
<feature type="domain" description="HTH cro/C1-type" evidence="5">
    <location>
        <begin position="5"/>
        <end position="51"/>
    </location>
</feature>
<name>A0ABS9KXX9_9BACT</name>
<protein>
    <submittedName>
        <fullName evidence="6">LacI family transcriptional regulator</fullName>
    </submittedName>
</protein>
<dbReference type="PROSITE" id="PS50943">
    <property type="entry name" value="HTH_CROC1"/>
    <property type="match status" value="1"/>
</dbReference>
<dbReference type="CDD" id="cd06267">
    <property type="entry name" value="PBP1_LacI_sugar_binding-like"/>
    <property type="match status" value="1"/>
</dbReference>
<dbReference type="PANTHER" id="PTHR30146:SF109">
    <property type="entry name" value="HTH-TYPE TRANSCRIPTIONAL REGULATOR GALS"/>
    <property type="match status" value="1"/>
</dbReference>
<keyword evidence="2" id="KW-0238">DNA-binding</keyword>
<dbReference type="Gene3D" id="1.10.260.40">
    <property type="entry name" value="lambda repressor-like DNA-binding domains"/>
    <property type="match status" value="1"/>
</dbReference>
<accession>A0ABS9KXX9</accession>
<proteinExistence type="predicted"/>
<dbReference type="PROSITE" id="PS50932">
    <property type="entry name" value="HTH_LACI_2"/>
    <property type="match status" value="1"/>
</dbReference>
<evidence type="ECO:0000313" key="7">
    <source>
        <dbReference type="Proteomes" id="UP001165367"/>
    </source>
</evidence>
<feature type="domain" description="HTH lacI-type" evidence="4">
    <location>
        <begin position="3"/>
        <end position="57"/>
    </location>
</feature>
<evidence type="ECO:0000256" key="2">
    <source>
        <dbReference type="ARBA" id="ARBA00023125"/>
    </source>
</evidence>
<gene>
    <name evidence="6" type="ORF">LZZ85_22980</name>
</gene>
<keyword evidence="3" id="KW-0804">Transcription</keyword>
<sequence length="335" mass="36991">MSVNLKQLAKALNLAPSTVSRALRDSHEISADTKERVKKLAAELGFEPNPFASSLRQSKSKTIAVIVPEIENNFFSQAMNGIELVAQQKGYHVLIYITHENFDREKSILQLLRNGRVDGLLISISNNTKNFDHLDEYVHAGVPLVSFDRVYESAAIPSVTTDDVTAARKATEHLLAGGCRHIAFLSLAEGLSISSRRKQGLQDALKKHRQVTATTIECSNDDESNRILIRKLLQQKQRPDGIFAAVEKLAVNAYEVCQELKISVPGKLKIISFSNSASTALFDPPLSTIVQPAREIGEEAAKILFKLIDKKVLIPSEKKQILPSFINARKSSAPK</sequence>
<keyword evidence="1" id="KW-0805">Transcription regulation</keyword>